<evidence type="ECO:0000259" key="6">
    <source>
        <dbReference type="PROSITE" id="PS51883"/>
    </source>
</evidence>
<evidence type="ECO:0000256" key="1">
    <source>
        <dbReference type="ARBA" id="ARBA00007699"/>
    </source>
</evidence>
<dbReference type="InterPro" id="IPR031167">
    <property type="entry name" value="G_OBG"/>
</dbReference>
<dbReference type="GO" id="GO:0000287">
    <property type="term" value="F:magnesium ion binding"/>
    <property type="evidence" value="ECO:0007669"/>
    <property type="project" value="InterPro"/>
</dbReference>
<feature type="region of interest" description="Disordered" evidence="4">
    <location>
        <begin position="58"/>
        <end position="79"/>
    </location>
</feature>
<dbReference type="EMBL" id="FPKX01000032">
    <property type="protein sequence ID" value="SFZ98007.1"/>
    <property type="molecule type" value="Genomic_DNA"/>
</dbReference>
<dbReference type="SUPFAM" id="SSF82051">
    <property type="entry name" value="Obg GTP-binding protein N-terminal domain"/>
    <property type="match status" value="1"/>
</dbReference>
<comment type="similarity">
    <text evidence="1">Belongs to the TRAFAC class OBG-HflX-like GTPase superfamily. OBG GTPase family.</text>
</comment>
<dbReference type="NCBIfam" id="NF008955">
    <property type="entry name" value="PRK12297.1"/>
    <property type="match status" value="1"/>
</dbReference>
<accession>A0A1W1ED81</accession>
<dbReference type="InterPro" id="IPR006073">
    <property type="entry name" value="GTP-bd"/>
</dbReference>
<reference evidence="7" key="1">
    <citation type="submission" date="2016-10" db="EMBL/GenBank/DDBJ databases">
        <authorList>
            <person name="de Groot N.N."/>
        </authorList>
    </citation>
    <scope>NUCLEOTIDE SEQUENCE</scope>
</reference>
<evidence type="ECO:0000313" key="7">
    <source>
        <dbReference type="EMBL" id="SFZ98007.1"/>
    </source>
</evidence>
<dbReference type="Gene3D" id="3.40.50.300">
    <property type="entry name" value="P-loop containing nucleotide triphosphate hydrolases"/>
    <property type="match status" value="1"/>
</dbReference>
<dbReference type="SUPFAM" id="SSF52540">
    <property type="entry name" value="P-loop containing nucleoside triphosphate hydrolases"/>
    <property type="match status" value="1"/>
</dbReference>
<dbReference type="PROSITE" id="PS51883">
    <property type="entry name" value="OBG"/>
    <property type="match status" value="1"/>
</dbReference>
<organism evidence="7">
    <name type="scientific">hydrothermal vent metagenome</name>
    <dbReference type="NCBI Taxonomy" id="652676"/>
    <lineage>
        <taxon>unclassified sequences</taxon>
        <taxon>metagenomes</taxon>
        <taxon>ecological metagenomes</taxon>
    </lineage>
</organism>
<protein>
    <submittedName>
        <fullName evidence="7">GTP-binding protein Obg</fullName>
    </submittedName>
</protein>
<dbReference type="Pfam" id="PF01926">
    <property type="entry name" value="MMR_HSR1"/>
    <property type="match status" value="1"/>
</dbReference>
<dbReference type="PROSITE" id="PS51710">
    <property type="entry name" value="G_OBG"/>
    <property type="match status" value="1"/>
</dbReference>
<dbReference type="InterPro" id="IPR006169">
    <property type="entry name" value="GTP1_OBG_dom"/>
</dbReference>
<proteinExistence type="inferred from homology"/>
<sequence>MFVDSVELTVKSGKGGAGSISFWTEKFVANGGPDGGDGGRGGSIYFKVDNNTDTLSAHRGRKSISAENGRPGEGRKCYGRKGKDTIITVPPGTLVIDMETGEELMDLVEEGDPVLFLEGGKGGLGNMHFKSSSNQRPTYAQPGLPGITKQIKLEMKLIADVGLVGYPNVGKSTLISTLSNARPEVANYEFTTLTPKLGVVLVGDYDSFMMADIPGIIEGASDGRGLGLEFLKHIERTKTLLLLIDAANYREMKYQYETLLVELQRYSATLSKRKHAVVITKIDSLTNEEVNRLTETFLKDIDLEANDTLNSFKSDSKFISYGFKKDFGDKLPEEKPLFVLPISSVAHLNTEALRYALSNFIKDVKEEDKEEV</sequence>
<feature type="compositionally biased region" description="Basic and acidic residues" evidence="4">
    <location>
        <begin position="70"/>
        <end position="79"/>
    </location>
</feature>
<dbReference type="CDD" id="cd01898">
    <property type="entry name" value="Obg"/>
    <property type="match status" value="1"/>
</dbReference>
<dbReference type="InterPro" id="IPR014100">
    <property type="entry name" value="GTP-bd_Obg/CgtA"/>
</dbReference>
<dbReference type="InterPro" id="IPR027417">
    <property type="entry name" value="P-loop_NTPase"/>
</dbReference>
<dbReference type="HAMAP" id="MF_01454">
    <property type="entry name" value="GTPase_Obg"/>
    <property type="match status" value="1"/>
</dbReference>
<gene>
    <name evidence="7" type="ORF">MNB_SV-5-1667</name>
</gene>
<dbReference type="PANTHER" id="PTHR11702:SF31">
    <property type="entry name" value="MITOCHONDRIAL RIBOSOME-ASSOCIATED GTPASE 2"/>
    <property type="match status" value="1"/>
</dbReference>
<dbReference type="GO" id="GO:0005525">
    <property type="term" value="F:GTP binding"/>
    <property type="evidence" value="ECO:0007669"/>
    <property type="project" value="UniProtKB-KW"/>
</dbReference>
<evidence type="ECO:0000256" key="4">
    <source>
        <dbReference type="SAM" id="MobiDB-lite"/>
    </source>
</evidence>
<dbReference type="InterPro" id="IPR036726">
    <property type="entry name" value="GTP1_OBG_dom_sf"/>
</dbReference>
<dbReference type="FunFam" id="2.70.210.12:FF:000001">
    <property type="entry name" value="GTPase Obg"/>
    <property type="match status" value="1"/>
</dbReference>
<name>A0A1W1ED81_9ZZZZ</name>
<dbReference type="NCBIfam" id="TIGR02729">
    <property type="entry name" value="Obg_CgtA"/>
    <property type="match status" value="1"/>
</dbReference>
<dbReference type="PRINTS" id="PR00326">
    <property type="entry name" value="GTP1OBG"/>
</dbReference>
<dbReference type="GO" id="GO:0003924">
    <property type="term" value="F:GTPase activity"/>
    <property type="evidence" value="ECO:0007669"/>
    <property type="project" value="InterPro"/>
</dbReference>
<dbReference type="Pfam" id="PF01018">
    <property type="entry name" value="GTP1_OBG"/>
    <property type="match status" value="1"/>
</dbReference>
<evidence type="ECO:0000256" key="2">
    <source>
        <dbReference type="ARBA" id="ARBA00022741"/>
    </source>
</evidence>
<dbReference type="PROSITE" id="PS00905">
    <property type="entry name" value="GTP1_OBG"/>
    <property type="match status" value="1"/>
</dbReference>
<dbReference type="AlphaFoldDB" id="A0A1W1ED81"/>
<keyword evidence="3" id="KW-0342">GTP-binding</keyword>
<evidence type="ECO:0000256" key="3">
    <source>
        <dbReference type="ARBA" id="ARBA00023134"/>
    </source>
</evidence>
<dbReference type="InterPro" id="IPR045086">
    <property type="entry name" value="OBG_GTPase"/>
</dbReference>
<dbReference type="Gene3D" id="2.70.210.12">
    <property type="entry name" value="GTP1/OBG domain"/>
    <property type="match status" value="1"/>
</dbReference>
<dbReference type="NCBIfam" id="NF008956">
    <property type="entry name" value="PRK12299.1"/>
    <property type="match status" value="1"/>
</dbReference>
<keyword evidence="2" id="KW-0547">Nucleotide-binding</keyword>
<feature type="domain" description="Obg" evidence="6">
    <location>
        <begin position="1"/>
        <end position="158"/>
    </location>
</feature>
<dbReference type="PANTHER" id="PTHR11702">
    <property type="entry name" value="DEVELOPMENTALLY REGULATED GTP-BINDING PROTEIN-RELATED"/>
    <property type="match status" value="1"/>
</dbReference>
<feature type="domain" description="OBG-type G" evidence="5">
    <location>
        <begin position="159"/>
        <end position="362"/>
    </location>
</feature>
<dbReference type="InterPro" id="IPR006074">
    <property type="entry name" value="GTP1-OBG_CS"/>
</dbReference>
<evidence type="ECO:0000259" key="5">
    <source>
        <dbReference type="PROSITE" id="PS51710"/>
    </source>
</evidence>